<evidence type="ECO:0000256" key="10">
    <source>
        <dbReference type="ARBA" id="ARBA00023098"/>
    </source>
</evidence>
<keyword evidence="20" id="KW-1185">Reference proteome</keyword>
<dbReference type="EC" id="1.3.1.71" evidence="15"/>
<evidence type="ECO:0000313" key="19">
    <source>
        <dbReference type="EMBL" id="EDQ88527.1"/>
    </source>
</evidence>
<sequence length="468" mass="53179">MAVATNLRAREHGKASADHAVTPTSAPASKKAAPEAMEIEFGGPVGAAFLIIWSHYILFYFWYCLEANKGHLVLPTSMSELQFHLSNFASLFWTQALPTQHTLIVYGIFVFSQLFLAMLLPGMRIKGRQLPTGERLDYLCNGFATLYATLALVATLHILDIWRLTDIMDNLGAYVSTSIIVGNSVALFWYLYARLIGPVGRLSGNALYDFFMGAILNPRVGIVDIKMVAECRWSWLTLLLLTSSAALKEYELYGAISPNMALMVLAHWLYCNATHKGEHYIPATWDIYHEQFGWMLAFWNCTGVPFMYCFQSIFLLKNHGHPGLAFSWPYITFLFALLLAAYFVFDTGNGQKSAFKLPNLERPYVFPNLPYTILKNPKILHTPHGDLLVDGWYKYARKAQYTADIVMALCWGLSCGFLSLTPYFYVTFFTIMIIHRQTRDEARCSKKYGQYWTQYKKMVPAVFIPGLF</sequence>
<comment type="subcellular location">
    <subcellularLocation>
        <location evidence="1">Membrane</location>
        <topology evidence="1">Multi-pass membrane protein</topology>
    </subcellularLocation>
</comment>
<dbReference type="STRING" id="81824.A9V1Z6"/>
<proteinExistence type="inferred from homology"/>
<feature type="compositionally biased region" description="Basic and acidic residues" evidence="17">
    <location>
        <begin position="8"/>
        <end position="17"/>
    </location>
</feature>
<evidence type="ECO:0000256" key="9">
    <source>
        <dbReference type="ARBA" id="ARBA00023011"/>
    </source>
</evidence>
<dbReference type="GO" id="GO:0005789">
    <property type="term" value="C:endoplasmic reticulum membrane"/>
    <property type="evidence" value="ECO:0000318"/>
    <property type="project" value="GO_Central"/>
</dbReference>
<dbReference type="EMBL" id="CH991554">
    <property type="protein sequence ID" value="EDQ88527.1"/>
    <property type="molecule type" value="Genomic_DNA"/>
</dbReference>
<evidence type="ECO:0000256" key="15">
    <source>
        <dbReference type="ARBA" id="ARBA00038892"/>
    </source>
</evidence>
<evidence type="ECO:0000256" key="1">
    <source>
        <dbReference type="ARBA" id="ARBA00004141"/>
    </source>
</evidence>
<dbReference type="PROSITE" id="PS01017">
    <property type="entry name" value="STEROL_REDUCT_1"/>
    <property type="match status" value="1"/>
</dbReference>
<evidence type="ECO:0000256" key="12">
    <source>
        <dbReference type="ARBA" id="ARBA00023166"/>
    </source>
</evidence>
<feature type="transmembrane region" description="Helical" evidence="18">
    <location>
        <begin position="136"/>
        <end position="159"/>
    </location>
</feature>
<dbReference type="Gene3D" id="1.20.120.1630">
    <property type="match status" value="1"/>
</dbReference>
<keyword evidence="6" id="KW-0752">Steroid biosynthesis</keyword>
<evidence type="ECO:0000256" key="17">
    <source>
        <dbReference type="SAM" id="MobiDB-lite"/>
    </source>
</evidence>
<name>A9V1Z6_MONBE</name>
<dbReference type="AlphaFoldDB" id="A9V1Z6"/>
<dbReference type="RefSeq" id="XP_001746631.1">
    <property type="nucleotide sequence ID" value="XM_001746579.1"/>
</dbReference>
<dbReference type="KEGG" id="mbr:MONBRDRAFT_37477"/>
<evidence type="ECO:0000313" key="20">
    <source>
        <dbReference type="Proteomes" id="UP000001357"/>
    </source>
</evidence>
<evidence type="ECO:0000256" key="5">
    <source>
        <dbReference type="ARBA" id="ARBA00022857"/>
    </source>
</evidence>
<dbReference type="InterPro" id="IPR001171">
    <property type="entry name" value="ERG24_DHCR-like"/>
</dbReference>
<feature type="transmembrane region" description="Helical" evidence="18">
    <location>
        <begin position="41"/>
        <end position="63"/>
    </location>
</feature>
<gene>
    <name evidence="19" type="ORF">MONBRDRAFT_37477</name>
</gene>
<feature type="transmembrane region" description="Helical" evidence="18">
    <location>
        <begin position="103"/>
        <end position="124"/>
    </location>
</feature>
<keyword evidence="4 18" id="KW-0812">Transmembrane</keyword>
<keyword evidence="10" id="KW-0443">Lipid metabolism</keyword>
<dbReference type="Pfam" id="PF01222">
    <property type="entry name" value="ERG4_ERG24"/>
    <property type="match status" value="1"/>
</dbReference>
<accession>A9V1Z6</accession>
<comment type="catalytic activity">
    <reaction evidence="16">
        <text>ergosterol + NADP(+) = ergosta-5,7,22,24(28)-tetraen-3beta-ol + NADPH + H(+)</text>
        <dbReference type="Rhea" id="RHEA:18501"/>
        <dbReference type="ChEBI" id="CHEBI:15378"/>
        <dbReference type="ChEBI" id="CHEBI:16933"/>
        <dbReference type="ChEBI" id="CHEBI:18249"/>
        <dbReference type="ChEBI" id="CHEBI:57783"/>
        <dbReference type="ChEBI" id="CHEBI:58349"/>
        <dbReference type="EC" id="1.3.1.71"/>
    </reaction>
    <physiologicalReaction direction="right-to-left" evidence="16">
        <dbReference type="Rhea" id="RHEA:18503"/>
    </physiologicalReaction>
</comment>
<dbReference type="PANTHER" id="PTHR21257:SF31">
    <property type="entry name" value="DELTA(24(24(1)))-STEROL REDUCTASE ERG4"/>
    <property type="match status" value="1"/>
</dbReference>
<dbReference type="eggNOG" id="KOG1435">
    <property type="taxonomic scope" value="Eukaryota"/>
</dbReference>
<dbReference type="InParanoid" id="A9V1Z6"/>
<keyword evidence="7 18" id="KW-1133">Transmembrane helix</keyword>
<feature type="transmembrane region" description="Helical" evidence="18">
    <location>
        <begin position="292"/>
        <end position="316"/>
    </location>
</feature>
<keyword evidence="12" id="KW-1207">Sterol metabolism</keyword>
<evidence type="ECO:0000256" key="13">
    <source>
        <dbReference type="ARBA" id="ARBA00023221"/>
    </source>
</evidence>
<evidence type="ECO:0000256" key="16">
    <source>
        <dbReference type="ARBA" id="ARBA00048918"/>
    </source>
</evidence>
<feature type="region of interest" description="Disordered" evidence="17">
    <location>
        <begin position="1"/>
        <end position="29"/>
    </location>
</feature>
<dbReference type="GO" id="GO:0000246">
    <property type="term" value="F:Delta24(24-1) sterol reductase activity"/>
    <property type="evidence" value="ECO:0000318"/>
    <property type="project" value="GO_Central"/>
</dbReference>
<keyword evidence="3" id="KW-0444">Lipid biosynthesis</keyword>
<evidence type="ECO:0000256" key="14">
    <source>
        <dbReference type="ARBA" id="ARBA00029435"/>
    </source>
</evidence>
<feature type="transmembrane region" description="Helical" evidence="18">
    <location>
        <begin position="328"/>
        <end position="345"/>
    </location>
</feature>
<dbReference type="GeneID" id="5891896"/>
<keyword evidence="13" id="KW-0753">Steroid metabolism</keyword>
<dbReference type="PANTHER" id="PTHR21257">
    <property type="entry name" value="DELTA(14)-STEROL REDUCTASE"/>
    <property type="match status" value="1"/>
</dbReference>
<organism evidence="19 20">
    <name type="scientific">Monosiga brevicollis</name>
    <name type="common">Choanoflagellate</name>
    <dbReference type="NCBI Taxonomy" id="81824"/>
    <lineage>
        <taxon>Eukaryota</taxon>
        <taxon>Choanoflagellata</taxon>
        <taxon>Craspedida</taxon>
        <taxon>Salpingoecidae</taxon>
        <taxon>Monosiga</taxon>
    </lineage>
</organism>
<comment type="pathway">
    <text evidence="14">Steroid metabolism; ergosterol biosynthesis.</text>
</comment>
<reference evidence="19 20" key="1">
    <citation type="journal article" date="2008" name="Nature">
        <title>The genome of the choanoflagellate Monosiga brevicollis and the origin of metazoans.</title>
        <authorList>
            <consortium name="JGI Sequencing"/>
            <person name="King N."/>
            <person name="Westbrook M.J."/>
            <person name="Young S.L."/>
            <person name="Kuo A."/>
            <person name="Abedin M."/>
            <person name="Chapman J."/>
            <person name="Fairclough S."/>
            <person name="Hellsten U."/>
            <person name="Isogai Y."/>
            <person name="Letunic I."/>
            <person name="Marr M."/>
            <person name="Pincus D."/>
            <person name="Putnam N."/>
            <person name="Rokas A."/>
            <person name="Wright K.J."/>
            <person name="Zuzow R."/>
            <person name="Dirks W."/>
            <person name="Good M."/>
            <person name="Goodstein D."/>
            <person name="Lemons D."/>
            <person name="Li W."/>
            <person name="Lyons J.B."/>
            <person name="Morris A."/>
            <person name="Nichols S."/>
            <person name="Richter D.J."/>
            <person name="Salamov A."/>
            <person name="Bork P."/>
            <person name="Lim W.A."/>
            <person name="Manning G."/>
            <person name="Miller W.T."/>
            <person name="McGinnis W."/>
            <person name="Shapiro H."/>
            <person name="Tjian R."/>
            <person name="Grigoriev I.V."/>
            <person name="Rokhsar D."/>
        </authorList>
    </citation>
    <scope>NUCLEOTIDE SEQUENCE [LARGE SCALE GENOMIC DNA]</scope>
    <source>
        <strain evidence="20">MX1 / ATCC 50154</strain>
    </source>
</reference>
<evidence type="ECO:0000256" key="18">
    <source>
        <dbReference type="SAM" id="Phobius"/>
    </source>
</evidence>
<keyword evidence="5" id="KW-0521">NADP</keyword>
<evidence type="ECO:0000256" key="8">
    <source>
        <dbReference type="ARBA" id="ARBA00023002"/>
    </source>
</evidence>
<dbReference type="InterPro" id="IPR018083">
    <property type="entry name" value="Sterol_reductase_CS"/>
</dbReference>
<feature type="transmembrane region" description="Helical" evidence="18">
    <location>
        <begin position="252"/>
        <end position="270"/>
    </location>
</feature>
<evidence type="ECO:0000256" key="3">
    <source>
        <dbReference type="ARBA" id="ARBA00022516"/>
    </source>
</evidence>
<dbReference type="PROSITE" id="PS01018">
    <property type="entry name" value="STEROL_REDUCT_2"/>
    <property type="match status" value="1"/>
</dbReference>
<evidence type="ECO:0000256" key="7">
    <source>
        <dbReference type="ARBA" id="ARBA00022989"/>
    </source>
</evidence>
<comment type="similarity">
    <text evidence="2">Belongs to the ERG4/ERG24 family.</text>
</comment>
<dbReference type="Proteomes" id="UP000001357">
    <property type="component" value="Unassembled WGS sequence"/>
</dbReference>
<feature type="transmembrane region" description="Helical" evidence="18">
    <location>
        <begin position="171"/>
        <end position="192"/>
    </location>
</feature>
<evidence type="ECO:0000256" key="4">
    <source>
        <dbReference type="ARBA" id="ARBA00022692"/>
    </source>
</evidence>
<evidence type="ECO:0000256" key="11">
    <source>
        <dbReference type="ARBA" id="ARBA00023136"/>
    </source>
</evidence>
<protein>
    <recommendedName>
        <fullName evidence="15">Delta(24(24(1)))-sterol reductase</fullName>
        <ecNumber evidence="15">1.3.1.71</ecNumber>
    </recommendedName>
</protein>
<dbReference type="OMA" id="HYSCDMF"/>
<dbReference type="GO" id="GO:0006696">
    <property type="term" value="P:ergosterol biosynthetic process"/>
    <property type="evidence" value="ECO:0000318"/>
    <property type="project" value="GO_Central"/>
</dbReference>
<keyword evidence="11 18" id="KW-0472">Membrane</keyword>
<evidence type="ECO:0000256" key="2">
    <source>
        <dbReference type="ARBA" id="ARBA00005402"/>
    </source>
</evidence>
<evidence type="ECO:0000256" key="6">
    <source>
        <dbReference type="ARBA" id="ARBA00022955"/>
    </source>
</evidence>
<feature type="transmembrane region" description="Helical" evidence="18">
    <location>
        <begin position="405"/>
        <end position="434"/>
    </location>
</feature>
<keyword evidence="9" id="KW-0756">Sterol biosynthesis</keyword>
<keyword evidence="8" id="KW-0560">Oxidoreductase</keyword>